<dbReference type="PROSITE" id="PS50222">
    <property type="entry name" value="EF_HAND_2"/>
    <property type="match status" value="1"/>
</dbReference>
<proteinExistence type="predicted"/>
<sequence length="156" mass="17931">MANRRVSQQVQELFEKYMQTDHAPGRRLPVHDAIKLLTNEFKINESKAQIIFAHFDKDGNGAMSLWEFQHLYNVVGPNCQETIDLYESIDSDKKGYLTTEQVKEVLTKMTLSTGENLDAKEIEMFAKTAGTEGKTTLGDFIDLKARLKMFKRPKRK</sequence>
<dbReference type="AlphaFoldDB" id="R7TFP9"/>
<keyword evidence="1" id="KW-0106">Calcium</keyword>
<dbReference type="HOGENOM" id="CLU_1724386_0_0_1"/>
<dbReference type="GO" id="GO:0005509">
    <property type="term" value="F:calcium ion binding"/>
    <property type="evidence" value="ECO:0007669"/>
    <property type="project" value="InterPro"/>
</dbReference>
<dbReference type="EnsemblMetazoa" id="CapteT208528">
    <property type="protein sequence ID" value="CapteP208528"/>
    <property type="gene ID" value="CapteG208528"/>
</dbReference>
<dbReference type="InterPro" id="IPR002048">
    <property type="entry name" value="EF_hand_dom"/>
</dbReference>
<dbReference type="EMBL" id="AMQN01034397">
    <property type="status" value="NOT_ANNOTATED_CDS"/>
    <property type="molecule type" value="Genomic_DNA"/>
</dbReference>
<dbReference type="Gene3D" id="1.10.238.10">
    <property type="entry name" value="EF-hand"/>
    <property type="match status" value="1"/>
</dbReference>
<reference evidence="4 6" key="2">
    <citation type="journal article" date="2013" name="Nature">
        <title>Insights into bilaterian evolution from three spiralian genomes.</title>
        <authorList>
            <person name="Simakov O."/>
            <person name="Marletaz F."/>
            <person name="Cho S.J."/>
            <person name="Edsinger-Gonzales E."/>
            <person name="Havlak P."/>
            <person name="Hellsten U."/>
            <person name="Kuo D.H."/>
            <person name="Larsson T."/>
            <person name="Lv J."/>
            <person name="Arendt D."/>
            <person name="Savage R."/>
            <person name="Osoegawa K."/>
            <person name="de Jong P."/>
            <person name="Grimwood J."/>
            <person name="Chapman J.A."/>
            <person name="Shapiro H."/>
            <person name="Aerts A."/>
            <person name="Otillar R.P."/>
            <person name="Terry A.Y."/>
            <person name="Boore J.L."/>
            <person name="Grigoriev I.V."/>
            <person name="Lindberg D.R."/>
            <person name="Seaver E.C."/>
            <person name="Weisblat D.A."/>
            <person name="Putnam N.H."/>
            <person name="Rokhsar D.S."/>
        </authorList>
    </citation>
    <scope>NUCLEOTIDE SEQUENCE</scope>
    <source>
        <strain evidence="4 6">I ESC-2004</strain>
    </source>
</reference>
<feature type="domain" description="EF-hand" evidence="2">
    <location>
        <begin position="43"/>
        <end position="78"/>
    </location>
</feature>
<name>R7TFP9_CAPTE</name>
<dbReference type="EMBL" id="AMQN01013241">
    <property type="status" value="NOT_ANNOTATED_CDS"/>
    <property type="molecule type" value="Genomic_DNA"/>
</dbReference>
<keyword evidence="6" id="KW-1185">Reference proteome</keyword>
<dbReference type="InterPro" id="IPR011992">
    <property type="entry name" value="EF-hand-dom_pair"/>
</dbReference>
<accession>R7TFP9</accession>
<dbReference type="OMA" id="IFDKYCH"/>
<dbReference type="InterPro" id="IPR018247">
    <property type="entry name" value="EF_Hand_1_Ca_BS"/>
</dbReference>
<evidence type="ECO:0000259" key="2">
    <source>
        <dbReference type="PROSITE" id="PS50222"/>
    </source>
</evidence>
<dbReference type="Proteomes" id="UP000014760">
    <property type="component" value="Unassembled WGS sequence"/>
</dbReference>
<evidence type="ECO:0000313" key="5">
    <source>
        <dbReference type="EnsemblMetazoa" id="CapteP208528"/>
    </source>
</evidence>
<reference evidence="5" key="3">
    <citation type="submission" date="2015-06" db="UniProtKB">
        <authorList>
            <consortium name="EnsemblMetazoa"/>
        </authorList>
    </citation>
    <scope>IDENTIFICATION</scope>
</reference>
<dbReference type="EMBL" id="KB312421">
    <property type="protein sequence ID" value="ELT87255.1"/>
    <property type="molecule type" value="Genomic_DNA"/>
</dbReference>
<dbReference type="SUPFAM" id="SSF47473">
    <property type="entry name" value="EF-hand"/>
    <property type="match status" value="1"/>
</dbReference>
<dbReference type="STRING" id="283909.R7TFP9"/>
<organism evidence="4">
    <name type="scientific">Capitella teleta</name>
    <name type="common">Polychaete worm</name>
    <dbReference type="NCBI Taxonomy" id="283909"/>
    <lineage>
        <taxon>Eukaryota</taxon>
        <taxon>Metazoa</taxon>
        <taxon>Spiralia</taxon>
        <taxon>Lophotrochozoa</taxon>
        <taxon>Annelida</taxon>
        <taxon>Polychaeta</taxon>
        <taxon>Sedentaria</taxon>
        <taxon>Scolecida</taxon>
        <taxon>Capitellidae</taxon>
        <taxon>Capitella</taxon>
    </lineage>
</organism>
<gene>
    <name evidence="4" type="ORF">CAPTEDRAFT_208528</name>
    <name evidence="3" type="ORF">CAPTEDRAFT_228793</name>
</gene>
<reference evidence="6" key="1">
    <citation type="submission" date="2012-12" db="EMBL/GenBank/DDBJ databases">
        <authorList>
            <person name="Hellsten U."/>
            <person name="Grimwood J."/>
            <person name="Chapman J.A."/>
            <person name="Shapiro H."/>
            <person name="Aerts A."/>
            <person name="Otillar R.P."/>
            <person name="Terry A.Y."/>
            <person name="Boore J.L."/>
            <person name="Simakov O."/>
            <person name="Marletaz F."/>
            <person name="Cho S.-J."/>
            <person name="Edsinger-Gonzales E."/>
            <person name="Havlak P."/>
            <person name="Kuo D.-H."/>
            <person name="Larsson T."/>
            <person name="Lv J."/>
            <person name="Arendt D."/>
            <person name="Savage R."/>
            <person name="Osoegawa K."/>
            <person name="de Jong P."/>
            <person name="Lindberg D.R."/>
            <person name="Seaver E.C."/>
            <person name="Weisblat D.A."/>
            <person name="Putnam N.H."/>
            <person name="Grigoriev I.V."/>
            <person name="Rokhsar D.S."/>
        </authorList>
    </citation>
    <scope>NUCLEOTIDE SEQUENCE</scope>
    <source>
        <strain evidence="6">I ESC-2004</strain>
    </source>
</reference>
<dbReference type="EMBL" id="KB310063">
    <property type="protein sequence ID" value="ELT92618.1"/>
    <property type="molecule type" value="Genomic_DNA"/>
</dbReference>
<evidence type="ECO:0000313" key="4">
    <source>
        <dbReference type="EMBL" id="ELT92618.1"/>
    </source>
</evidence>
<evidence type="ECO:0000313" key="3">
    <source>
        <dbReference type="EMBL" id="ELT87255.1"/>
    </source>
</evidence>
<dbReference type="PROSITE" id="PS00018">
    <property type="entry name" value="EF_HAND_1"/>
    <property type="match status" value="1"/>
</dbReference>
<dbReference type="EnsemblMetazoa" id="CapteT228793">
    <property type="protein sequence ID" value="CapteP228793"/>
    <property type="gene ID" value="CapteG228793"/>
</dbReference>
<protein>
    <recommendedName>
        <fullName evidence="2">EF-hand domain-containing protein</fullName>
    </recommendedName>
</protein>
<evidence type="ECO:0000313" key="6">
    <source>
        <dbReference type="Proteomes" id="UP000014760"/>
    </source>
</evidence>
<evidence type="ECO:0000256" key="1">
    <source>
        <dbReference type="ARBA" id="ARBA00022837"/>
    </source>
</evidence>